<dbReference type="Gene3D" id="1.10.3720.10">
    <property type="entry name" value="MetI-like"/>
    <property type="match status" value="1"/>
</dbReference>
<evidence type="ECO:0000256" key="3">
    <source>
        <dbReference type="ARBA" id="ARBA00022475"/>
    </source>
</evidence>
<dbReference type="AlphaFoldDB" id="A0A1J4NT62"/>
<comment type="caution">
    <text evidence="9">The sequence shown here is derived from an EMBL/GenBank/DDBJ whole genome shotgun (WGS) entry which is preliminary data.</text>
</comment>
<keyword evidence="5 7" id="KW-1133">Transmembrane helix</keyword>
<accession>A0A1J4NT62</accession>
<dbReference type="GO" id="GO:0005886">
    <property type="term" value="C:plasma membrane"/>
    <property type="evidence" value="ECO:0007669"/>
    <property type="project" value="UniProtKB-SubCell"/>
</dbReference>
<evidence type="ECO:0000256" key="5">
    <source>
        <dbReference type="ARBA" id="ARBA00022989"/>
    </source>
</evidence>
<dbReference type="STRING" id="1428628.WN71_026995"/>
<reference evidence="9" key="1">
    <citation type="submission" date="2016-10" db="EMBL/GenBank/DDBJ databases">
        <title>Genome sequence of Streptomyces mangrovisoli MUSC 149.</title>
        <authorList>
            <person name="Lee L.-H."/>
            <person name="Ser H.-L."/>
        </authorList>
    </citation>
    <scope>NUCLEOTIDE SEQUENCE [LARGE SCALE GENOMIC DNA]</scope>
    <source>
        <strain evidence="9">MUSC 149</strain>
    </source>
</reference>
<evidence type="ECO:0000256" key="7">
    <source>
        <dbReference type="RuleBase" id="RU363032"/>
    </source>
</evidence>
<feature type="transmembrane region" description="Helical" evidence="7">
    <location>
        <begin position="155"/>
        <end position="176"/>
    </location>
</feature>
<sequence length="290" mass="31520">MSTITRPRSAAPKAVPAVDGAKLFDRLCAVCVTLFALIWLVPFAWALATSLRSDGSITENPTSLFAGGWSLHAYSYAWDNHPIGTWYLNSLVISALAVLFTVGFGSMAGFALAFLRYRGRAVVLALVAAGLMLPSEALVLPQFIEYRSFHLLGTFWALVLPSVAAPISVFVFQAFFRGIPRALIEAARIDGASWWRVYARICMPISRPALSTVAILTFISTWNSFLWPLLVLNQTTSQTIPVGLASLVSNSNIQYAEVMASSVLGFLPLIAVFLVFQRQIVQGVATTGIK</sequence>
<feature type="transmembrane region" description="Helical" evidence="7">
    <location>
        <begin position="258"/>
        <end position="276"/>
    </location>
</feature>
<comment type="subcellular location">
    <subcellularLocation>
        <location evidence="1 7">Cell membrane</location>
        <topology evidence="1 7">Multi-pass membrane protein</topology>
    </subcellularLocation>
</comment>
<protein>
    <submittedName>
        <fullName evidence="9">Sugar ABC transporter permease</fullName>
    </submittedName>
</protein>
<dbReference type="EMBL" id="LAVA02000071">
    <property type="protein sequence ID" value="OIJ64748.1"/>
    <property type="molecule type" value="Genomic_DNA"/>
</dbReference>
<keyword evidence="10" id="KW-1185">Reference proteome</keyword>
<dbReference type="InterPro" id="IPR000515">
    <property type="entry name" value="MetI-like"/>
</dbReference>
<feature type="transmembrane region" description="Helical" evidence="7">
    <location>
        <begin position="86"/>
        <end position="115"/>
    </location>
</feature>
<keyword evidence="3" id="KW-1003">Cell membrane</keyword>
<comment type="similarity">
    <text evidence="7">Belongs to the binding-protein-dependent transport system permease family.</text>
</comment>
<dbReference type="Proteomes" id="UP000034196">
    <property type="component" value="Unassembled WGS sequence"/>
</dbReference>
<evidence type="ECO:0000313" key="9">
    <source>
        <dbReference type="EMBL" id="OIJ64748.1"/>
    </source>
</evidence>
<keyword evidence="6 7" id="KW-0472">Membrane</keyword>
<dbReference type="PANTHER" id="PTHR43744:SF12">
    <property type="entry name" value="ABC TRANSPORTER PERMEASE PROTEIN MG189-RELATED"/>
    <property type="match status" value="1"/>
</dbReference>
<proteinExistence type="inferred from homology"/>
<evidence type="ECO:0000313" key="10">
    <source>
        <dbReference type="Proteomes" id="UP000034196"/>
    </source>
</evidence>
<evidence type="ECO:0000256" key="2">
    <source>
        <dbReference type="ARBA" id="ARBA00022448"/>
    </source>
</evidence>
<evidence type="ECO:0000259" key="8">
    <source>
        <dbReference type="PROSITE" id="PS50928"/>
    </source>
</evidence>
<keyword evidence="2 7" id="KW-0813">Transport</keyword>
<dbReference type="PANTHER" id="PTHR43744">
    <property type="entry name" value="ABC TRANSPORTER PERMEASE PROTEIN MG189-RELATED-RELATED"/>
    <property type="match status" value="1"/>
</dbReference>
<evidence type="ECO:0000256" key="1">
    <source>
        <dbReference type="ARBA" id="ARBA00004651"/>
    </source>
</evidence>
<evidence type="ECO:0000256" key="6">
    <source>
        <dbReference type="ARBA" id="ARBA00023136"/>
    </source>
</evidence>
<dbReference type="OrthoDB" id="2063054at2"/>
<dbReference type="Pfam" id="PF00528">
    <property type="entry name" value="BPD_transp_1"/>
    <property type="match status" value="1"/>
</dbReference>
<dbReference type="SUPFAM" id="SSF161098">
    <property type="entry name" value="MetI-like"/>
    <property type="match status" value="1"/>
</dbReference>
<dbReference type="GO" id="GO:0055085">
    <property type="term" value="P:transmembrane transport"/>
    <property type="evidence" value="ECO:0007669"/>
    <property type="project" value="InterPro"/>
</dbReference>
<feature type="domain" description="ABC transmembrane type-1" evidence="8">
    <location>
        <begin position="87"/>
        <end position="276"/>
    </location>
</feature>
<keyword evidence="4 7" id="KW-0812">Transmembrane</keyword>
<gene>
    <name evidence="9" type="ORF">WN71_026995</name>
</gene>
<dbReference type="InterPro" id="IPR035906">
    <property type="entry name" value="MetI-like_sf"/>
</dbReference>
<name>A0A1J4NT62_9ACTN</name>
<evidence type="ECO:0000256" key="4">
    <source>
        <dbReference type="ARBA" id="ARBA00022692"/>
    </source>
</evidence>
<feature type="transmembrane region" description="Helical" evidence="7">
    <location>
        <begin position="27"/>
        <end position="48"/>
    </location>
</feature>
<dbReference type="CDD" id="cd06261">
    <property type="entry name" value="TM_PBP2"/>
    <property type="match status" value="1"/>
</dbReference>
<dbReference type="PROSITE" id="PS50928">
    <property type="entry name" value="ABC_TM1"/>
    <property type="match status" value="1"/>
</dbReference>
<dbReference type="RefSeq" id="WP_046592509.1">
    <property type="nucleotide sequence ID" value="NZ_LAVA02000071.1"/>
</dbReference>
<feature type="transmembrane region" description="Helical" evidence="7">
    <location>
        <begin position="122"/>
        <end position="143"/>
    </location>
</feature>
<organism evidence="9 10">
    <name type="scientific">Streptomyces mangrovisoli</name>
    <dbReference type="NCBI Taxonomy" id="1428628"/>
    <lineage>
        <taxon>Bacteria</taxon>
        <taxon>Bacillati</taxon>
        <taxon>Actinomycetota</taxon>
        <taxon>Actinomycetes</taxon>
        <taxon>Kitasatosporales</taxon>
        <taxon>Streptomycetaceae</taxon>
        <taxon>Streptomyces</taxon>
    </lineage>
</organism>